<reference evidence="1" key="2">
    <citation type="submission" date="2020-11" db="EMBL/GenBank/DDBJ databases">
        <authorList>
            <person name="McCartney M.A."/>
            <person name="Auch B."/>
            <person name="Kono T."/>
            <person name="Mallez S."/>
            <person name="Becker A."/>
            <person name="Gohl D.M."/>
            <person name="Silverstein K.A.T."/>
            <person name="Koren S."/>
            <person name="Bechman K.B."/>
            <person name="Herman A."/>
            <person name="Abrahante J.E."/>
            <person name="Garbe J."/>
        </authorList>
    </citation>
    <scope>NUCLEOTIDE SEQUENCE</scope>
    <source>
        <strain evidence="1">Duluth1</strain>
        <tissue evidence="1">Whole animal</tissue>
    </source>
</reference>
<keyword evidence="2" id="KW-1185">Reference proteome</keyword>
<name>A0A9D4K832_DREPO</name>
<dbReference type="Proteomes" id="UP000828390">
    <property type="component" value="Unassembled WGS sequence"/>
</dbReference>
<dbReference type="EMBL" id="JAIWYP010000004">
    <property type="protein sequence ID" value="KAH3834664.1"/>
    <property type="molecule type" value="Genomic_DNA"/>
</dbReference>
<evidence type="ECO:0000313" key="2">
    <source>
        <dbReference type="Proteomes" id="UP000828390"/>
    </source>
</evidence>
<comment type="caution">
    <text evidence="1">The sequence shown here is derived from an EMBL/GenBank/DDBJ whole genome shotgun (WGS) entry which is preliminary data.</text>
</comment>
<proteinExistence type="predicted"/>
<accession>A0A9D4K832</accession>
<protein>
    <submittedName>
        <fullName evidence="1">Uncharacterized protein</fullName>
    </submittedName>
</protein>
<reference evidence="1" key="1">
    <citation type="journal article" date="2019" name="bioRxiv">
        <title>The Genome of the Zebra Mussel, Dreissena polymorpha: A Resource for Invasive Species Research.</title>
        <authorList>
            <person name="McCartney M.A."/>
            <person name="Auch B."/>
            <person name="Kono T."/>
            <person name="Mallez S."/>
            <person name="Zhang Y."/>
            <person name="Obille A."/>
            <person name="Becker A."/>
            <person name="Abrahante J.E."/>
            <person name="Garbe J."/>
            <person name="Badalamenti J.P."/>
            <person name="Herman A."/>
            <person name="Mangelson H."/>
            <person name="Liachko I."/>
            <person name="Sullivan S."/>
            <person name="Sone E.D."/>
            <person name="Koren S."/>
            <person name="Silverstein K.A.T."/>
            <person name="Beckman K.B."/>
            <person name="Gohl D.M."/>
        </authorList>
    </citation>
    <scope>NUCLEOTIDE SEQUENCE</scope>
    <source>
        <strain evidence="1">Duluth1</strain>
        <tissue evidence="1">Whole animal</tissue>
    </source>
</reference>
<evidence type="ECO:0000313" key="1">
    <source>
        <dbReference type="EMBL" id="KAH3834664.1"/>
    </source>
</evidence>
<gene>
    <name evidence="1" type="ORF">DPMN_107997</name>
</gene>
<organism evidence="1 2">
    <name type="scientific">Dreissena polymorpha</name>
    <name type="common">Zebra mussel</name>
    <name type="synonym">Mytilus polymorpha</name>
    <dbReference type="NCBI Taxonomy" id="45954"/>
    <lineage>
        <taxon>Eukaryota</taxon>
        <taxon>Metazoa</taxon>
        <taxon>Spiralia</taxon>
        <taxon>Lophotrochozoa</taxon>
        <taxon>Mollusca</taxon>
        <taxon>Bivalvia</taxon>
        <taxon>Autobranchia</taxon>
        <taxon>Heteroconchia</taxon>
        <taxon>Euheterodonta</taxon>
        <taxon>Imparidentia</taxon>
        <taxon>Neoheterodontei</taxon>
        <taxon>Myida</taxon>
        <taxon>Dreissenoidea</taxon>
        <taxon>Dreissenidae</taxon>
        <taxon>Dreissena</taxon>
    </lineage>
</organism>
<sequence>MGKGVTKCNSNFINVSNKQVVLYPLVTLSKTLQRENLTLADANSQMSATRTVLSQLKEE</sequence>
<dbReference type="AlphaFoldDB" id="A0A9D4K832"/>